<feature type="chain" id="PRO_5004461997" evidence="3">
    <location>
        <begin position="27"/>
        <end position="500"/>
    </location>
</feature>
<reference evidence="5 6" key="1">
    <citation type="submission" date="2013-02" db="EMBL/GenBank/DDBJ databases">
        <title>A novel strain isolated from Lonar lake, Maharashtra, India.</title>
        <authorList>
            <person name="Singh A."/>
        </authorList>
    </citation>
    <scope>NUCLEOTIDE SEQUENCE [LARGE SCALE GENOMIC DNA]</scope>
    <source>
        <strain evidence="5 6">AK24</strain>
    </source>
</reference>
<evidence type="ECO:0000313" key="5">
    <source>
        <dbReference type="EMBL" id="EON78340.1"/>
    </source>
</evidence>
<sequence>MYLNKPNRLKTILIILSGWAVVSVLSACGSTPKEQVKPVNIIYILADDLGYGDLGVYGQEKFATPHIDRLAREGMLFTQHYAGSTVCAPSRSALMTGRHTGQTHVRGNRGMNGGQFPLPTDAVTIPKLLKQAGYVTGAFGKWGLGYPGSTGDPLKQGFDTFFGYNSQTIAHNYYPWELNHDDGVIPLPENEGVAQGLYAPDLIHEKTLDFIRNNRDTAFFLYIPSILPHAELIAPEEYMMRYLEKDAAENPLAYKSGFEPETPYVGIDDPSDPRFKVGGYGSQPYPRAAFAAMVALLDEQVGEILDLLDELGLTENTLVIFTSDNGPHREGGADPFFFNSNGPFQGTKRDLYEGGIRVPMLAKWPAVVQPGSRTDHISAFWDVLPTIVGIAGLEAPSSIDGISFLPTLKGQEQPPHNYLYWEFHEQGGKQAVRKGKWKAIRLNVREGNKSVMLFDLDEDPGETIDLAGTHPAIADELSTLMDQARVEDPEWPFLQAATTP</sequence>
<dbReference type="SUPFAM" id="SSF53649">
    <property type="entry name" value="Alkaline phosphatase-like"/>
    <property type="match status" value="1"/>
</dbReference>
<evidence type="ECO:0000259" key="4">
    <source>
        <dbReference type="Pfam" id="PF00884"/>
    </source>
</evidence>
<evidence type="ECO:0000256" key="3">
    <source>
        <dbReference type="SAM" id="SignalP"/>
    </source>
</evidence>
<proteinExistence type="inferred from homology"/>
<dbReference type="CDD" id="cd16145">
    <property type="entry name" value="ARS_like"/>
    <property type="match status" value="1"/>
</dbReference>
<dbReference type="AlphaFoldDB" id="R7ZW14"/>
<dbReference type="InterPro" id="IPR000917">
    <property type="entry name" value="Sulfatase_N"/>
</dbReference>
<dbReference type="InterPro" id="IPR017850">
    <property type="entry name" value="Alkaline_phosphatase_core_sf"/>
</dbReference>
<evidence type="ECO:0000256" key="2">
    <source>
        <dbReference type="ARBA" id="ARBA00022801"/>
    </source>
</evidence>
<dbReference type="PATRIC" id="fig|1288963.3.peg.1200"/>
<dbReference type="GO" id="GO:0004065">
    <property type="term" value="F:arylsulfatase activity"/>
    <property type="evidence" value="ECO:0007669"/>
    <property type="project" value="UniProtKB-EC"/>
</dbReference>
<dbReference type="PROSITE" id="PS51257">
    <property type="entry name" value="PROKAR_LIPOPROTEIN"/>
    <property type="match status" value="1"/>
</dbReference>
<evidence type="ECO:0000313" key="6">
    <source>
        <dbReference type="Proteomes" id="UP000013909"/>
    </source>
</evidence>
<evidence type="ECO:0000256" key="1">
    <source>
        <dbReference type="ARBA" id="ARBA00008779"/>
    </source>
</evidence>
<dbReference type="PANTHER" id="PTHR42693:SF53">
    <property type="entry name" value="ENDO-4-O-SULFATASE"/>
    <property type="match status" value="1"/>
</dbReference>
<organism evidence="5 6">
    <name type="scientific">Lunatimonas lonarensis</name>
    <dbReference type="NCBI Taxonomy" id="1232681"/>
    <lineage>
        <taxon>Bacteria</taxon>
        <taxon>Pseudomonadati</taxon>
        <taxon>Bacteroidota</taxon>
        <taxon>Cytophagia</taxon>
        <taxon>Cytophagales</taxon>
        <taxon>Cyclobacteriaceae</taxon>
    </lineage>
</organism>
<dbReference type="Proteomes" id="UP000013909">
    <property type="component" value="Unassembled WGS sequence"/>
</dbReference>
<dbReference type="EC" id="3.1.6.1" evidence="5"/>
<protein>
    <submittedName>
        <fullName evidence="5">Arylsulfatase</fullName>
        <ecNumber evidence="5">3.1.6.1</ecNumber>
    </submittedName>
</protein>
<comment type="caution">
    <text evidence="5">The sequence shown here is derived from an EMBL/GenBank/DDBJ whole genome shotgun (WGS) entry which is preliminary data.</text>
</comment>
<dbReference type="Pfam" id="PF00884">
    <property type="entry name" value="Sulfatase"/>
    <property type="match status" value="1"/>
</dbReference>
<dbReference type="OrthoDB" id="9764377at2"/>
<name>R7ZW14_9BACT</name>
<dbReference type="STRING" id="1232681.ADIS_1203"/>
<gene>
    <name evidence="5" type="ORF">ADIS_1203</name>
</gene>
<dbReference type="PANTHER" id="PTHR42693">
    <property type="entry name" value="ARYLSULFATASE FAMILY MEMBER"/>
    <property type="match status" value="1"/>
</dbReference>
<dbReference type="RefSeq" id="WP_010853349.1">
    <property type="nucleotide sequence ID" value="NZ_AQHR01000040.1"/>
</dbReference>
<comment type="similarity">
    <text evidence="1">Belongs to the sulfatase family.</text>
</comment>
<keyword evidence="2 5" id="KW-0378">Hydrolase</keyword>
<dbReference type="InterPro" id="IPR050738">
    <property type="entry name" value="Sulfatase"/>
</dbReference>
<accession>R7ZW14</accession>
<keyword evidence="3" id="KW-0732">Signal</keyword>
<dbReference type="Gene3D" id="3.30.1120.10">
    <property type="match status" value="1"/>
</dbReference>
<feature type="domain" description="Sulfatase N-terminal" evidence="4">
    <location>
        <begin position="40"/>
        <end position="392"/>
    </location>
</feature>
<feature type="signal peptide" evidence="3">
    <location>
        <begin position="1"/>
        <end position="26"/>
    </location>
</feature>
<dbReference type="Gene3D" id="3.40.720.10">
    <property type="entry name" value="Alkaline Phosphatase, subunit A"/>
    <property type="match status" value="1"/>
</dbReference>
<keyword evidence="6" id="KW-1185">Reference proteome</keyword>
<dbReference type="EMBL" id="AQHR01000040">
    <property type="protein sequence ID" value="EON78340.1"/>
    <property type="molecule type" value="Genomic_DNA"/>
</dbReference>